<dbReference type="EMBL" id="JAJSOF020000021">
    <property type="protein sequence ID" value="KAJ4437513.1"/>
    <property type="molecule type" value="Genomic_DNA"/>
</dbReference>
<organism evidence="1 2">
    <name type="scientific">Periplaneta americana</name>
    <name type="common">American cockroach</name>
    <name type="synonym">Blatta americana</name>
    <dbReference type="NCBI Taxonomy" id="6978"/>
    <lineage>
        <taxon>Eukaryota</taxon>
        <taxon>Metazoa</taxon>
        <taxon>Ecdysozoa</taxon>
        <taxon>Arthropoda</taxon>
        <taxon>Hexapoda</taxon>
        <taxon>Insecta</taxon>
        <taxon>Pterygota</taxon>
        <taxon>Neoptera</taxon>
        <taxon>Polyneoptera</taxon>
        <taxon>Dictyoptera</taxon>
        <taxon>Blattodea</taxon>
        <taxon>Blattoidea</taxon>
        <taxon>Blattidae</taxon>
        <taxon>Blattinae</taxon>
        <taxon>Periplaneta</taxon>
    </lineage>
</organism>
<name>A0ABQ8SU44_PERAM</name>
<keyword evidence="2" id="KW-1185">Reference proteome</keyword>
<reference evidence="1 2" key="1">
    <citation type="journal article" date="2022" name="Allergy">
        <title>Genome assembly and annotation of Periplaneta americana reveal a comprehensive cockroach allergen profile.</title>
        <authorList>
            <person name="Wang L."/>
            <person name="Xiong Q."/>
            <person name="Saelim N."/>
            <person name="Wang L."/>
            <person name="Nong W."/>
            <person name="Wan A.T."/>
            <person name="Shi M."/>
            <person name="Liu X."/>
            <person name="Cao Q."/>
            <person name="Hui J.H.L."/>
            <person name="Sookrung N."/>
            <person name="Leung T.F."/>
            <person name="Tungtrongchitr A."/>
            <person name="Tsui S.K.W."/>
        </authorList>
    </citation>
    <scope>NUCLEOTIDE SEQUENCE [LARGE SCALE GENOMIC DNA]</scope>
    <source>
        <strain evidence="1">PWHHKU_190912</strain>
    </source>
</reference>
<sequence>MSTDNKPQHSKCPEGEDSWCFYNRAVAKKEPPGSHEDNVHNPISGKVILKMIPVFQRLAADDLLQRCLEGRTQNAKESLHSCIWNKCPK</sequence>
<evidence type="ECO:0000313" key="2">
    <source>
        <dbReference type="Proteomes" id="UP001148838"/>
    </source>
</evidence>
<evidence type="ECO:0000313" key="1">
    <source>
        <dbReference type="EMBL" id="KAJ4437513.1"/>
    </source>
</evidence>
<gene>
    <name evidence="1" type="ORF">ANN_17658</name>
</gene>
<accession>A0ABQ8SU44</accession>
<proteinExistence type="predicted"/>
<dbReference type="Proteomes" id="UP001148838">
    <property type="component" value="Unassembled WGS sequence"/>
</dbReference>
<comment type="caution">
    <text evidence="1">The sequence shown here is derived from an EMBL/GenBank/DDBJ whole genome shotgun (WGS) entry which is preliminary data.</text>
</comment>
<protein>
    <submittedName>
        <fullName evidence="1">Uncharacterized protein</fullName>
    </submittedName>
</protein>